<sequence>MQLLKNLASVSLLLLSSGNLVKSNAIGISPLKEHESSSSLSEPHLRHRQLQKWCPDYPSNNNIVFNITKETIENTKILFDLLLLVTCSESGPIQDLTPEQKEPYETLVCWSDWNDQTLVAKSKTSTPACFALFQGTNSLNPLDYLQNANIFSARVKDSDCLVRSGYKNGYFTKYYEEFITEVDNCVASCTGQCPLFLGGYSQGGSIAVVASIDLRHYNPTIITFGAPRVAVDSHKFPCHDANPQNHYRYMNQLEDEYDCVANMIPDFNGKHMGTSLILDDTNWPIRTGGINDNLSRTPRGFGPHDRDLYRSRVDEIFVRKCYPLPVVSVADD</sequence>
<dbReference type="SUPFAM" id="SSF53474">
    <property type="entry name" value="alpha/beta-Hydrolases"/>
    <property type="match status" value="1"/>
</dbReference>
<evidence type="ECO:0000256" key="1">
    <source>
        <dbReference type="SAM" id="SignalP"/>
    </source>
</evidence>
<keyword evidence="4" id="KW-1185">Reference proteome</keyword>
<dbReference type="EMBL" id="CAICTM010000470">
    <property type="protein sequence ID" value="CAB9511172.1"/>
    <property type="molecule type" value="Genomic_DNA"/>
</dbReference>
<feature type="chain" id="PRO_5040118621" description="Fungal lipase-type domain-containing protein" evidence="1">
    <location>
        <begin position="24"/>
        <end position="332"/>
    </location>
</feature>
<dbReference type="Pfam" id="PF01764">
    <property type="entry name" value="Lipase_3"/>
    <property type="match status" value="1"/>
</dbReference>
<keyword evidence="1" id="KW-0732">Signal</keyword>
<evidence type="ECO:0000313" key="4">
    <source>
        <dbReference type="Proteomes" id="UP001153069"/>
    </source>
</evidence>
<name>A0A9N8DYB8_9STRA</name>
<feature type="domain" description="Fungal lipase-type" evidence="2">
    <location>
        <begin position="132"/>
        <end position="252"/>
    </location>
</feature>
<feature type="signal peptide" evidence="1">
    <location>
        <begin position="1"/>
        <end position="23"/>
    </location>
</feature>
<proteinExistence type="predicted"/>
<protein>
    <recommendedName>
        <fullName evidence="2">Fungal lipase-type domain-containing protein</fullName>
    </recommendedName>
</protein>
<dbReference type="Gene3D" id="3.40.50.1820">
    <property type="entry name" value="alpha/beta hydrolase"/>
    <property type="match status" value="1"/>
</dbReference>
<comment type="caution">
    <text evidence="3">The sequence shown here is derived from an EMBL/GenBank/DDBJ whole genome shotgun (WGS) entry which is preliminary data.</text>
</comment>
<evidence type="ECO:0000313" key="3">
    <source>
        <dbReference type="EMBL" id="CAB9511172.1"/>
    </source>
</evidence>
<gene>
    <name evidence="3" type="ORF">SEMRO_471_G149800.1</name>
</gene>
<dbReference type="InterPro" id="IPR002921">
    <property type="entry name" value="Fungal_lipase-type"/>
</dbReference>
<evidence type="ECO:0000259" key="2">
    <source>
        <dbReference type="Pfam" id="PF01764"/>
    </source>
</evidence>
<dbReference type="AlphaFoldDB" id="A0A9N8DYB8"/>
<organism evidence="3 4">
    <name type="scientific">Seminavis robusta</name>
    <dbReference type="NCBI Taxonomy" id="568900"/>
    <lineage>
        <taxon>Eukaryota</taxon>
        <taxon>Sar</taxon>
        <taxon>Stramenopiles</taxon>
        <taxon>Ochrophyta</taxon>
        <taxon>Bacillariophyta</taxon>
        <taxon>Bacillariophyceae</taxon>
        <taxon>Bacillariophycidae</taxon>
        <taxon>Naviculales</taxon>
        <taxon>Naviculaceae</taxon>
        <taxon>Seminavis</taxon>
    </lineage>
</organism>
<accession>A0A9N8DYB8</accession>
<dbReference type="InterPro" id="IPR029058">
    <property type="entry name" value="AB_hydrolase_fold"/>
</dbReference>
<reference evidence="3" key="1">
    <citation type="submission" date="2020-06" db="EMBL/GenBank/DDBJ databases">
        <authorList>
            <consortium name="Plant Systems Biology data submission"/>
        </authorList>
    </citation>
    <scope>NUCLEOTIDE SEQUENCE</scope>
    <source>
        <strain evidence="3">D6</strain>
    </source>
</reference>
<dbReference type="Proteomes" id="UP001153069">
    <property type="component" value="Unassembled WGS sequence"/>
</dbReference>
<dbReference type="GO" id="GO:0006629">
    <property type="term" value="P:lipid metabolic process"/>
    <property type="evidence" value="ECO:0007669"/>
    <property type="project" value="InterPro"/>
</dbReference>